<gene>
    <name evidence="2" type="ORF">SAMN05444320_11338</name>
</gene>
<evidence type="ECO:0000313" key="3">
    <source>
        <dbReference type="Proteomes" id="UP000184501"/>
    </source>
</evidence>
<evidence type="ECO:0008006" key="4">
    <source>
        <dbReference type="Google" id="ProtNLM"/>
    </source>
</evidence>
<dbReference type="STRING" id="2017.SAMN05444320_11338"/>
<evidence type="ECO:0000313" key="2">
    <source>
        <dbReference type="EMBL" id="SHG73837.1"/>
    </source>
</evidence>
<dbReference type="Proteomes" id="UP000184501">
    <property type="component" value="Unassembled WGS sequence"/>
</dbReference>
<keyword evidence="3" id="KW-1185">Reference proteome</keyword>
<protein>
    <recommendedName>
        <fullName evidence="4">DUF4913 domain-containing protein</fullName>
    </recommendedName>
</protein>
<sequence length="167" mass="18346">MAAPSTDASPEEQISALRQELAELRDIVQALVADDQRGRVDPAPWCWFQPPELAEDPRAALAAWVDFHNATYVGAPGGAAQHPIPACWREHPGLAAEVATLAAYWRHSNIGQSAHPGNAQYWHDRYRPGFTARIPDYVHRSCLDGDHQPAGAPARPDRWTAENSSDP</sequence>
<proteinExistence type="predicted"/>
<reference evidence="2 3" key="1">
    <citation type="submission" date="2016-11" db="EMBL/GenBank/DDBJ databases">
        <authorList>
            <person name="Jaros S."/>
            <person name="Januszkiewicz K."/>
            <person name="Wedrychowicz H."/>
        </authorList>
    </citation>
    <scope>NUCLEOTIDE SEQUENCE [LARGE SCALE GENOMIC DNA]</scope>
    <source>
        <strain evidence="2 3">DSM 44523</strain>
    </source>
</reference>
<dbReference type="EMBL" id="FQVN01000013">
    <property type="protein sequence ID" value="SHG73837.1"/>
    <property type="molecule type" value="Genomic_DNA"/>
</dbReference>
<organism evidence="2 3">
    <name type="scientific">Streptoalloteichus hindustanus</name>
    <dbReference type="NCBI Taxonomy" id="2017"/>
    <lineage>
        <taxon>Bacteria</taxon>
        <taxon>Bacillati</taxon>
        <taxon>Actinomycetota</taxon>
        <taxon>Actinomycetes</taxon>
        <taxon>Pseudonocardiales</taxon>
        <taxon>Pseudonocardiaceae</taxon>
        <taxon>Streptoalloteichus</taxon>
    </lineage>
</organism>
<evidence type="ECO:0000256" key="1">
    <source>
        <dbReference type="SAM" id="MobiDB-lite"/>
    </source>
</evidence>
<feature type="region of interest" description="Disordered" evidence="1">
    <location>
        <begin position="144"/>
        <end position="167"/>
    </location>
</feature>
<name>A0A1M5M971_STRHI</name>
<accession>A0A1M5M971</accession>
<dbReference type="AlphaFoldDB" id="A0A1M5M971"/>